<dbReference type="KEGG" id="mass:CR152_18505"/>
<dbReference type="InterPro" id="IPR000719">
    <property type="entry name" value="Prot_kinase_dom"/>
</dbReference>
<keyword evidence="11" id="KW-0723">Serine/threonine-protein kinase</keyword>
<dbReference type="Gene3D" id="1.10.510.10">
    <property type="entry name" value="Transferase(Phosphotransferase) domain 1"/>
    <property type="match status" value="1"/>
</dbReference>
<dbReference type="GO" id="GO:0004674">
    <property type="term" value="F:protein serine/threonine kinase activity"/>
    <property type="evidence" value="ECO:0007669"/>
    <property type="project" value="UniProtKB-KW"/>
</dbReference>
<accession>A0A2D2DMX1</accession>
<evidence type="ECO:0000256" key="7">
    <source>
        <dbReference type="PROSITE-ProRule" id="PRU10141"/>
    </source>
</evidence>
<keyword evidence="12" id="KW-1185">Reference proteome</keyword>
<protein>
    <recommendedName>
        <fullName evidence="2">non-specific serine/threonine protein kinase</fullName>
        <ecNumber evidence="2">2.7.11.1</ecNumber>
    </recommendedName>
</protein>
<evidence type="ECO:0000256" key="8">
    <source>
        <dbReference type="SAM" id="MobiDB-lite"/>
    </source>
</evidence>
<dbReference type="GO" id="GO:0005524">
    <property type="term" value="F:ATP binding"/>
    <property type="evidence" value="ECO:0007669"/>
    <property type="project" value="UniProtKB-UniRule"/>
</dbReference>
<dbReference type="InterPro" id="IPR013229">
    <property type="entry name" value="PEGA"/>
</dbReference>
<keyword evidence="4 7" id="KW-0547">Nucleotide-binding</keyword>
<proteinExistence type="inferred from homology"/>
<dbReference type="PANTHER" id="PTHR43671:SF13">
    <property type="entry name" value="SERINE_THREONINE-PROTEIN KINASE NEK2"/>
    <property type="match status" value="1"/>
</dbReference>
<feature type="compositionally biased region" description="Polar residues" evidence="8">
    <location>
        <begin position="406"/>
        <end position="421"/>
    </location>
</feature>
<evidence type="ECO:0000256" key="6">
    <source>
        <dbReference type="ARBA" id="ARBA00022840"/>
    </source>
</evidence>
<evidence type="ECO:0000259" key="10">
    <source>
        <dbReference type="PROSITE" id="PS50011"/>
    </source>
</evidence>
<evidence type="ECO:0000256" key="2">
    <source>
        <dbReference type="ARBA" id="ARBA00012513"/>
    </source>
</evidence>
<dbReference type="Pfam" id="PF00069">
    <property type="entry name" value="Pkinase"/>
    <property type="match status" value="1"/>
</dbReference>
<evidence type="ECO:0000313" key="12">
    <source>
        <dbReference type="Proteomes" id="UP000229897"/>
    </source>
</evidence>
<dbReference type="PROSITE" id="PS00107">
    <property type="entry name" value="PROTEIN_KINASE_ATP"/>
    <property type="match status" value="1"/>
</dbReference>
<keyword evidence="5 11" id="KW-0418">Kinase</keyword>
<keyword evidence="6 7" id="KW-0067">ATP-binding</keyword>
<keyword evidence="3" id="KW-0808">Transferase</keyword>
<evidence type="ECO:0000313" key="11">
    <source>
        <dbReference type="EMBL" id="ATQ76301.1"/>
    </source>
</evidence>
<gene>
    <name evidence="11" type="ORF">CR152_18505</name>
</gene>
<feature type="compositionally biased region" description="Low complexity" evidence="8">
    <location>
        <begin position="437"/>
        <end position="447"/>
    </location>
</feature>
<dbReference type="InterPro" id="IPR017441">
    <property type="entry name" value="Protein_kinase_ATP_BS"/>
</dbReference>
<feature type="compositionally biased region" description="Basic and acidic residues" evidence="8">
    <location>
        <begin position="426"/>
        <end position="435"/>
    </location>
</feature>
<evidence type="ECO:0000256" key="3">
    <source>
        <dbReference type="ARBA" id="ARBA00022679"/>
    </source>
</evidence>
<dbReference type="EMBL" id="CP024608">
    <property type="protein sequence ID" value="ATQ76301.1"/>
    <property type="molecule type" value="Genomic_DNA"/>
</dbReference>
<sequence>MGARRRDGTHPGRIGQQRAMADRHVRAGRGGHGRHRQGTRQFLRVRHPRRERDRMNALAPGSENCLPIGTRLADFEITGVLGEGGFGIVYMAFDHSLQRSVALKEYMPGVLATRASDNSILVRAERHQETFNVGLKSFINEARFLAQFDHPSLVKVHRFWEQNRTAYTAMQYYDGRTIKDIVTQSPELVTEVWCKKVMKQILDALEMLYTMKILHRDVSPDNIIVQESGDAVLLDFGSARQIIGDRTRGLTVILKPGYAPVEQYAGDASLDQGPYTDIYALAAVMFFAIIKEPPATSIARMVRDPVKPLAERGLPGYSLEFLAAIDKGLAVLAQDRPQTIDAFRALLGIETGGEAPRARPTGPAQRFATVDRLPDAAVAATAAAPAGAAAASAAKAPVTDPVKPNLSKSAGGSSRQDPQARSSRRPKPETADKPAKSAKPAGKGLPPWTGIAASGVVMVAAIAVGLYSLLSKPSDTIMVAPAQPAIADASALPPPPPAPVPVAATPAETPVPGETVVATPAVPGEAVAATDVLADPVTDAARDAAPETFNYKLSIKPWGTIYVDGKEAGVTPPLKKLTLPAGKHKIRIANPGFQDFQLSLDTSKNKSRTIEHDFTAQPK</sequence>
<feature type="transmembrane region" description="Helical" evidence="9">
    <location>
        <begin position="448"/>
        <end position="470"/>
    </location>
</feature>
<comment type="similarity">
    <text evidence="1">Belongs to the protein kinase superfamily. NEK Ser/Thr protein kinase family. NIMA subfamily.</text>
</comment>
<dbReference type="InterPro" id="IPR011009">
    <property type="entry name" value="Kinase-like_dom_sf"/>
</dbReference>
<dbReference type="PROSITE" id="PS00109">
    <property type="entry name" value="PROTEIN_KINASE_TYR"/>
    <property type="match status" value="1"/>
</dbReference>
<dbReference type="AlphaFoldDB" id="A0A2D2DMX1"/>
<dbReference type="CDD" id="cd14014">
    <property type="entry name" value="STKc_PknB_like"/>
    <property type="match status" value="1"/>
</dbReference>
<dbReference type="InterPro" id="IPR008266">
    <property type="entry name" value="Tyr_kinase_AS"/>
</dbReference>
<feature type="region of interest" description="Disordered" evidence="8">
    <location>
        <begin position="1"/>
        <end position="21"/>
    </location>
</feature>
<feature type="domain" description="Protein kinase" evidence="10">
    <location>
        <begin position="75"/>
        <end position="347"/>
    </location>
</feature>
<evidence type="ECO:0000256" key="5">
    <source>
        <dbReference type="ARBA" id="ARBA00022777"/>
    </source>
</evidence>
<feature type="binding site" evidence="7">
    <location>
        <position position="104"/>
    </location>
    <ligand>
        <name>ATP</name>
        <dbReference type="ChEBI" id="CHEBI:30616"/>
    </ligand>
</feature>
<evidence type="ECO:0000256" key="4">
    <source>
        <dbReference type="ARBA" id="ARBA00022741"/>
    </source>
</evidence>
<dbReference type="SUPFAM" id="SSF56112">
    <property type="entry name" value="Protein kinase-like (PK-like)"/>
    <property type="match status" value="1"/>
</dbReference>
<dbReference type="PANTHER" id="PTHR43671">
    <property type="entry name" value="SERINE/THREONINE-PROTEIN KINASE NEK"/>
    <property type="match status" value="1"/>
</dbReference>
<dbReference type="InterPro" id="IPR050660">
    <property type="entry name" value="NEK_Ser/Thr_kinase"/>
</dbReference>
<reference evidence="11" key="1">
    <citation type="submission" date="2017-10" db="EMBL/GenBank/DDBJ databases">
        <title>Massilia psychrophilum sp. nov., a novel purple-pigmented bacterium isolated from Tianshan glacier, Xinjiang Municipality, China.</title>
        <authorList>
            <person name="Wang H."/>
        </authorList>
    </citation>
    <scope>NUCLEOTIDE SEQUENCE [LARGE SCALE GENOMIC DNA]</scope>
    <source>
        <strain evidence="11">B2</strain>
    </source>
</reference>
<dbReference type="OrthoDB" id="9801841at2"/>
<dbReference type="Proteomes" id="UP000229897">
    <property type="component" value="Chromosome"/>
</dbReference>
<dbReference type="Pfam" id="PF08308">
    <property type="entry name" value="PEGA"/>
    <property type="match status" value="1"/>
</dbReference>
<dbReference type="PROSITE" id="PS50011">
    <property type="entry name" value="PROTEIN_KINASE_DOM"/>
    <property type="match status" value="1"/>
</dbReference>
<organism evidence="11 12">
    <name type="scientific">Massilia violaceinigra</name>
    <dbReference type="NCBI Taxonomy" id="2045208"/>
    <lineage>
        <taxon>Bacteria</taxon>
        <taxon>Pseudomonadati</taxon>
        <taxon>Pseudomonadota</taxon>
        <taxon>Betaproteobacteria</taxon>
        <taxon>Burkholderiales</taxon>
        <taxon>Oxalobacteraceae</taxon>
        <taxon>Telluria group</taxon>
        <taxon>Massilia</taxon>
    </lineage>
</organism>
<evidence type="ECO:0000256" key="1">
    <source>
        <dbReference type="ARBA" id="ARBA00010886"/>
    </source>
</evidence>
<feature type="compositionally biased region" description="Basic and acidic residues" evidence="8">
    <location>
        <begin position="1"/>
        <end position="10"/>
    </location>
</feature>
<evidence type="ECO:0000256" key="9">
    <source>
        <dbReference type="SAM" id="Phobius"/>
    </source>
</evidence>
<feature type="region of interest" description="Disordered" evidence="8">
    <location>
        <begin position="391"/>
        <end position="447"/>
    </location>
</feature>
<keyword evidence="9" id="KW-0472">Membrane</keyword>
<keyword evidence="9" id="KW-1133">Transmembrane helix</keyword>
<keyword evidence="9" id="KW-0812">Transmembrane</keyword>
<name>A0A2D2DMX1_9BURK</name>
<dbReference type="EC" id="2.7.11.1" evidence="2"/>